<gene>
    <name evidence="3" type="ORF">N7493_011213</name>
</gene>
<keyword evidence="4" id="KW-1185">Reference proteome</keyword>
<evidence type="ECO:0000256" key="1">
    <source>
        <dbReference type="ARBA" id="ARBA00022857"/>
    </source>
</evidence>
<evidence type="ECO:0000313" key="3">
    <source>
        <dbReference type="EMBL" id="KAJ5704075.1"/>
    </source>
</evidence>
<reference evidence="3" key="1">
    <citation type="journal article" date="2023" name="IMA Fungus">
        <title>Comparative genomic study of the Penicillium genus elucidates a diverse pangenome and 15 lateral gene transfer events.</title>
        <authorList>
            <person name="Petersen C."/>
            <person name="Sorensen T."/>
            <person name="Nielsen M.R."/>
            <person name="Sondergaard T.E."/>
            <person name="Sorensen J.L."/>
            <person name="Fitzpatrick D.A."/>
            <person name="Frisvad J.C."/>
            <person name="Nielsen K.L."/>
        </authorList>
    </citation>
    <scope>NUCLEOTIDE SEQUENCE</scope>
    <source>
        <strain evidence="3">IBT 17514</strain>
    </source>
</reference>
<name>A0AAD6MR29_9EURO</name>
<dbReference type="InterPro" id="IPR011032">
    <property type="entry name" value="GroES-like_sf"/>
</dbReference>
<sequence>MPQKVIALCFEAAGEPASMNLSFEEFEIPDPGPNEVQIAFLFSPVTPTDILAITGKYSLGPLRKLPRALMKDTYVAGYDGVARVTKVGQFASVPKHVWEKYFRKDDIVIPLRMGIGTWCSHANIDEKWLLNLSCDPFSSKSTPRSFSPIHIETFSHLRSSIFTGLFLLRMSFLDMKHNHWIVMSEPVDPISWAIISLAKVRRANVLVLLADQPEMKGPARLDPRKRILKDHGVDCVLLESEFERYQEEIENMRIVALFENGSAPSVSLFIPFIRVGGSLVNYSLLCGRNKADPFNVVYYQREEEIHRAPTLARPMEYTYNSHMDFTEHHFSTLDYEMDRKLRNLVVRSRIKTPTVKRIPWSARDQVLEAVSAVETQDTWRDMYVFDFEA</sequence>
<reference evidence="3" key="2">
    <citation type="submission" date="2023-01" db="EMBL/GenBank/DDBJ databases">
        <authorList>
            <person name="Petersen C."/>
        </authorList>
    </citation>
    <scope>NUCLEOTIDE SEQUENCE</scope>
    <source>
        <strain evidence="3">IBT 17514</strain>
    </source>
</reference>
<dbReference type="GO" id="GO:0016491">
    <property type="term" value="F:oxidoreductase activity"/>
    <property type="evidence" value="ECO:0007669"/>
    <property type="project" value="UniProtKB-KW"/>
</dbReference>
<dbReference type="PANTHER" id="PTHR43981">
    <property type="entry name" value="ENOYL-[ACYL-CARRIER-PROTEIN] REDUCTASE, MITOCHONDRIAL"/>
    <property type="match status" value="1"/>
</dbReference>
<evidence type="ECO:0000313" key="4">
    <source>
        <dbReference type="Proteomes" id="UP001215712"/>
    </source>
</evidence>
<keyword evidence="1" id="KW-0521">NADP</keyword>
<dbReference type="Gene3D" id="3.40.50.720">
    <property type="entry name" value="NAD(P)-binding Rossmann-like Domain"/>
    <property type="match status" value="1"/>
</dbReference>
<evidence type="ECO:0000256" key="2">
    <source>
        <dbReference type="ARBA" id="ARBA00023002"/>
    </source>
</evidence>
<dbReference type="GO" id="GO:0006631">
    <property type="term" value="P:fatty acid metabolic process"/>
    <property type="evidence" value="ECO:0007669"/>
    <property type="project" value="TreeGrafter"/>
</dbReference>
<keyword evidence="2" id="KW-0560">Oxidoreductase</keyword>
<protein>
    <submittedName>
        <fullName evidence="3">NAD(P)-binding protein</fullName>
    </submittedName>
</protein>
<dbReference type="EMBL" id="JAQJAN010000020">
    <property type="protein sequence ID" value="KAJ5704075.1"/>
    <property type="molecule type" value="Genomic_DNA"/>
</dbReference>
<dbReference type="SUPFAM" id="SSF50129">
    <property type="entry name" value="GroES-like"/>
    <property type="match status" value="1"/>
</dbReference>
<dbReference type="AlphaFoldDB" id="A0AAD6MR29"/>
<dbReference type="PANTHER" id="PTHR43981:SF2">
    <property type="entry name" value="ENOYL-[ACYL-CARRIER-PROTEIN] REDUCTASE, MITOCHONDRIAL"/>
    <property type="match status" value="1"/>
</dbReference>
<accession>A0AAD6MR29</accession>
<organism evidence="3 4">
    <name type="scientific">Penicillium malachiteum</name>
    <dbReference type="NCBI Taxonomy" id="1324776"/>
    <lineage>
        <taxon>Eukaryota</taxon>
        <taxon>Fungi</taxon>
        <taxon>Dikarya</taxon>
        <taxon>Ascomycota</taxon>
        <taxon>Pezizomycotina</taxon>
        <taxon>Eurotiomycetes</taxon>
        <taxon>Eurotiomycetidae</taxon>
        <taxon>Eurotiales</taxon>
        <taxon>Aspergillaceae</taxon>
        <taxon>Penicillium</taxon>
    </lineage>
</organism>
<dbReference type="Proteomes" id="UP001215712">
    <property type="component" value="Unassembled WGS sequence"/>
</dbReference>
<dbReference type="InterPro" id="IPR051034">
    <property type="entry name" value="Mito_Enoyl-ACP_Reductase"/>
</dbReference>
<comment type="caution">
    <text evidence="3">The sequence shown here is derived from an EMBL/GenBank/DDBJ whole genome shotgun (WGS) entry which is preliminary data.</text>
</comment>
<dbReference type="GO" id="GO:0005739">
    <property type="term" value="C:mitochondrion"/>
    <property type="evidence" value="ECO:0007669"/>
    <property type="project" value="TreeGrafter"/>
</dbReference>
<dbReference type="Gene3D" id="3.90.180.10">
    <property type="entry name" value="Medium-chain alcohol dehydrogenases, catalytic domain"/>
    <property type="match status" value="1"/>
</dbReference>
<proteinExistence type="predicted"/>